<evidence type="ECO:0000313" key="14">
    <source>
        <dbReference type="EMBL" id="NEV69135.1"/>
    </source>
</evidence>
<dbReference type="PANTHER" id="PTHR34192:SF10">
    <property type="entry name" value="PLASTOCYANIN MAJOR ISOFORM, CHLOROPLASTIC-RELATED"/>
    <property type="match status" value="1"/>
</dbReference>
<dbReference type="InterPro" id="IPR001235">
    <property type="entry name" value="Copper_blue_Plastocyanin"/>
</dbReference>
<keyword evidence="9 11" id="KW-0793">Thylakoid</keyword>
<dbReference type="Pfam" id="PF00127">
    <property type="entry name" value="Copper-bind"/>
    <property type="match status" value="1"/>
</dbReference>
<dbReference type="NCBIfam" id="TIGR02656">
    <property type="entry name" value="cyanin_plasto"/>
    <property type="match status" value="1"/>
</dbReference>
<dbReference type="InterPro" id="IPR000923">
    <property type="entry name" value="BlueCu_1"/>
</dbReference>
<feature type="binding site" evidence="11 12">
    <location>
        <position position="131"/>
    </location>
    <ligand>
        <name>Cu cation</name>
        <dbReference type="ChEBI" id="CHEBI:23378"/>
    </ligand>
</feature>
<keyword evidence="5 11" id="KW-0813">Transport</keyword>
<evidence type="ECO:0000256" key="6">
    <source>
        <dbReference type="ARBA" id="ARBA00022723"/>
    </source>
</evidence>
<feature type="binding site" evidence="11 12">
    <location>
        <position position="123"/>
    </location>
    <ligand>
        <name>Cu cation</name>
        <dbReference type="ChEBI" id="CHEBI:23378"/>
    </ligand>
</feature>
<proteinExistence type="inferred from homology"/>
<keyword evidence="7 11" id="KW-0249">Electron transport</keyword>
<sequence length="139" mass="14809" precursor="true">MKQIAHSMRRFGLACLALMVVFTTFAIAASPAMATDYEVKMGSDSGLLVFEPAKLTVKPGDTVTWVNNKMAPHNVIFDGNQVPGGDKDLADKISHSQLTFAPGENYSTTFTADMPAGDYGYFCAPHRGAGMVGTITVEG</sequence>
<dbReference type="EMBL" id="JTHE02000003">
    <property type="protein sequence ID" value="NEV69135.1"/>
    <property type="molecule type" value="Genomic_DNA"/>
</dbReference>
<gene>
    <name evidence="11" type="primary">petE</name>
    <name evidence="14" type="ORF">QQ91_018705</name>
</gene>
<feature type="signal peptide" evidence="11">
    <location>
        <begin position="1"/>
        <end position="28"/>
    </location>
</feature>
<dbReference type="Gene3D" id="2.60.40.420">
    <property type="entry name" value="Cupredoxins - blue copper proteins"/>
    <property type="match status" value="1"/>
</dbReference>
<evidence type="ECO:0000259" key="13">
    <source>
        <dbReference type="Pfam" id="PF00127"/>
    </source>
</evidence>
<evidence type="ECO:0000256" key="2">
    <source>
        <dbReference type="ARBA" id="ARBA00004526"/>
    </source>
</evidence>
<evidence type="ECO:0000256" key="3">
    <source>
        <dbReference type="ARBA" id="ARBA00005338"/>
    </source>
</evidence>
<feature type="domain" description="Blue (type 1) copper" evidence="13">
    <location>
        <begin position="38"/>
        <end position="138"/>
    </location>
</feature>
<evidence type="ECO:0000256" key="10">
    <source>
        <dbReference type="ARBA" id="ARBA00023136"/>
    </source>
</evidence>
<evidence type="ECO:0000256" key="12">
    <source>
        <dbReference type="PIRSR" id="PIRSR602387-1"/>
    </source>
</evidence>
<feature type="binding site" evidence="11 12">
    <location>
        <position position="73"/>
    </location>
    <ligand>
        <name>Cu cation</name>
        <dbReference type="ChEBI" id="CHEBI:23378"/>
    </ligand>
</feature>
<evidence type="ECO:0000256" key="1">
    <source>
        <dbReference type="ARBA" id="ARBA00002820"/>
    </source>
</evidence>
<dbReference type="GO" id="GO:0005507">
    <property type="term" value="F:copper ion binding"/>
    <property type="evidence" value="ECO:0007669"/>
    <property type="project" value="UniProtKB-UniRule"/>
</dbReference>
<evidence type="ECO:0000256" key="5">
    <source>
        <dbReference type="ARBA" id="ARBA00022448"/>
    </source>
</evidence>
<keyword evidence="8 11" id="KW-0186">Copper</keyword>
<protein>
    <recommendedName>
        <fullName evidence="4 11">Plastocyanin</fullName>
    </recommendedName>
</protein>
<dbReference type="GO" id="GO:0031676">
    <property type="term" value="C:plasma membrane-derived thylakoid membrane"/>
    <property type="evidence" value="ECO:0007669"/>
    <property type="project" value="UniProtKB-SubCell"/>
</dbReference>
<dbReference type="SUPFAM" id="SSF49503">
    <property type="entry name" value="Cupredoxins"/>
    <property type="match status" value="1"/>
</dbReference>
<organism evidence="14">
    <name type="scientific">Lyngbya confervoides BDU141951</name>
    <dbReference type="NCBI Taxonomy" id="1574623"/>
    <lineage>
        <taxon>Bacteria</taxon>
        <taxon>Bacillati</taxon>
        <taxon>Cyanobacteriota</taxon>
        <taxon>Cyanophyceae</taxon>
        <taxon>Oscillatoriophycideae</taxon>
        <taxon>Oscillatoriales</taxon>
        <taxon>Microcoleaceae</taxon>
        <taxon>Lyngbya</taxon>
    </lineage>
</organism>
<dbReference type="PRINTS" id="PR00157">
    <property type="entry name" value="PLASTOCYANIN"/>
</dbReference>
<evidence type="ECO:0000256" key="11">
    <source>
        <dbReference type="HAMAP-Rule" id="MF_00566"/>
    </source>
</evidence>
<dbReference type="PROSITE" id="PS00196">
    <property type="entry name" value="COPPER_BLUE"/>
    <property type="match status" value="1"/>
</dbReference>
<dbReference type="AlphaFoldDB" id="A0A0C1Y992"/>
<evidence type="ECO:0000256" key="7">
    <source>
        <dbReference type="ARBA" id="ARBA00022982"/>
    </source>
</evidence>
<dbReference type="GO" id="GO:0009055">
    <property type="term" value="F:electron transfer activity"/>
    <property type="evidence" value="ECO:0007669"/>
    <property type="project" value="UniProtKB-UniRule"/>
</dbReference>
<dbReference type="PANTHER" id="PTHR34192">
    <property type="entry name" value="PLASTOCYANIN MAJOR ISOFORM, CHLOROPLASTIC-RELATED"/>
    <property type="match status" value="1"/>
</dbReference>
<feature type="binding site" evidence="11 12">
    <location>
        <position position="126"/>
    </location>
    <ligand>
        <name>Cu cation</name>
        <dbReference type="ChEBI" id="CHEBI:23378"/>
    </ligand>
</feature>
<evidence type="ECO:0000256" key="8">
    <source>
        <dbReference type="ARBA" id="ARBA00023008"/>
    </source>
</evidence>
<reference evidence="14" key="3">
    <citation type="submission" date="2020-02" db="EMBL/GenBank/DDBJ databases">
        <authorList>
            <person name="Sarangi A.N."/>
            <person name="Ghosh S."/>
            <person name="Mukherjee M."/>
            <person name="Tripathy S."/>
        </authorList>
    </citation>
    <scope>NUCLEOTIDE SEQUENCE</scope>
    <source>
        <strain evidence="14">BDU141951</strain>
    </source>
</reference>
<accession>A0A0C1Y992</accession>
<comment type="subcellular location">
    <subcellularLocation>
        <location evidence="2 11">Cellular thylakoid membrane</location>
        <topology evidence="2 11">Peripheral membrane protein</topology>
        <orientation evidence="2 11">Lumenal side</orientation>
    </subcellularLocation>
</comment>
<comment type="cofactor">
    <cofactor evidence="12">
        <name>Cu(2+)</name>
        <dbReference type="ChEBI" id="CHEBI:29036"/>
    </cofactor>
    <text evidence="12">The crystal structure with reduced Cu(1+) has also been determined.</text>
</comment>
<dbReference type="InterPro" id="IPR008972">
    <property type="entry name" value="Cupredoxin"/>
</dbReference>
<dbReference type="InterPro" id="IPR002387">
    <property type="entry name" value="Plastocyanin"/>
</dbReference>
<dbReference type="HAMAP" id="MF_00566">
    <property type="entry name" value="Cytb6_f_plastocyanin"/>
    <property type="match status" value="1"/>
</dbReference>
<comment type="caution">
    <text evidence="14">The sequence shown here is derived from an EMBL/GenBank/DDBJ whole genome shotgun (WGS) entry which is preliminary data.</text>
</comment>
<name>A0A0C1Y992_9CYAN</name>
<evidence type="ECO:0000256" key="9">
    <source>
        <dbReference type="ARBA" id="ARBA00023078"/>
    </source>
</evidence>
<feature type="chain" id="PRO_5035981961" description="Plastocyanin" evidence="11">
    <location>
        <begin position="29"/>
        <end position="139"/>
    </location>
</feature>
<reference evidence="14" key="1">
    <citation type="submission" date="2014-11" db="EMBL/GenBank/DDBJ databases">
        <authorList>
            <person name="Malar M.C."/>
            <person name="Sen D."/>
            <person name="Tripathy S."/>
        </authorList>
    </citation>
    <scope>NUCLEOTIDE SEQUENCE</scope>
    <source>
        <strain evidence="14">BDU141951</strain>
    </source>
</reference>
<keyword evidence="6 11" id="KW-0479">Metal-binding</keyword>
<evidence type="ECO:0000256" key="4">
    <source>
        <dbReference type="ARBA" id="ARBA00020130"/>
    </source>
</evidence>
<dbReference type="CDD" id="cd04219">
    <property type="entry name" value="Plastocyanin"/>
    <property type="match status" value="1"/>
</dbReference>
<dbReference type="InterPro" id="IPR023511">
    <property type="entry name" value="Plastocyanin_cyanobac"/>
</dbReference>
<dbReference type="PRINTS" id="PR00156">
    <property type="entry name" value="COPPERBLUE"/>
</dbReference>
<keyword evidence="10 11" id="KW-0472">Membrane</keyword>
<comment type="function">
    <text evidence="1 11">Participates in electron transfer between P700 and the cytochrome b6-f complex in photosystem I.</text>
</comment>
<comment type="similarity">
    <text evidence="3 11">Belongs to the plastocyanin family.</text>
</comment>
<dbReference type="InterPro" id="IPR028871">
    <property type="entry name" value="BlueCu_1_BS"/>
</dbReference>
<reference evidence="14" key="2">
    <citation type="journal article" date="2015" name="Genome Announc.">
        <title>Draft Genome Sequence of Filamentous Marine Cyanobacterium Lyngbya confervoides Strain BDU141951.</title>
        <authorList>
            <person name="Chandrababunaidu M.M."/>
            <person name="Sen D."/>
            <person name="Tripathy S."/>
        </authorList>
    </citation>
    <scope>NUCLEOTIDE SEQUENCE</scope>
    <source>
        <strain evidence="14">BDU141951</strain>
    </source>
</reference>
<keyword evidence="11" id="KW-0732">Signal</keyword>